<dbReference type="InterPro" id="IPR015265">
    <property type="entry name" value="PuR_N"/>
</dbReference>
<dbReference type="NCBIfam" id="TIGR01743">
    <property type="entry name" value="purR_Bsub"/>
    <property type="match status" value="1"/>
</dbReference>
<comment type="subunit">
    <text evidence="1">Homodimer.</text>
</comment>
<protein>
    <submittedName>
        <fullName evidence="8">Purine operon repressor</fullName>
    </submittedName>
</protein>
<organism evidence="8 9">
    <name type="scientific">Pseudolactococcus plantarum</name>
    <dbReference type="NCBI Taxonomy" id="1365"/>
    <lineage>
        <taxon>Bacteria</taxon>
        <taxon>Bacillati</taxon>
        <taxon>Bacillota</taxon>
        <taxon>Bacilli</taxon>
        <taxon>Lactobacillales</taxon>
        <taxon>Streptococcaceae</taxon>
        <taxon>Pseudolactococcus</taxon>
    </lineage>
</organism>
<sequence length="278" mass="30434">MKRGRKMKRSERLVDFTNYLLNNARKLTTLSFFGQRYGVAKSSISEDLVIIKRVFEETGVGTVKTYPGVSGGVVFTPEISNAQSRAIVSEIADLMRESNRILPGGYIYLSDILGSPKNLKNISKIIAHEYAGKQIDAIVTIATKGIPIAQAVSAILDVPFVIVRRDPKVTEGATLNVNYMSGSSAKVENMTLSKRSLAPGQRVLIVDDFMKGGGTLNGMKSLVHEFDCILAGVAVFAEGPFKGQRLITDYKSILKIEKIDIEKRSIEVALGNIYTNEV</sequence>
<keyword evidence="2" id="KW-0805">Transcription regulation</keyword>
<dbReference type="EMBL" id="JXJX01000014">
    <property type="protein sequence ID" value="PCS05492.1"/>
    <property type="molecule type" value="Genomic_DNA"/>
</dbReference>
<dbReference type="Gene3D" id="1.10.10.10">
    <property type="entry name" value="Winged helix-like DNA-binding domain superfamily/Winged helix DNA-binding domain"/>
    <property type="match status" value="1"/>
</dbReference>
<keyword evidence="9" id="KW-1185">Reference proteome</keyword>
<dbReference type="CDD" id="cd06223">
    <property type="entry name" value="PRTases_typeI"/>
    <property type="match status" value="1"/>
</dbReference>
<dbReference type="InterPro" id="IPR036390">
    <property type="entry name" value="WH_DNA-bd_sf"/>
</dbReference>
<dbReference type="InterPro" id="IPR036388">
    <property type="entry name" value="WH-like_DNA-bd_sf"/>
</dbReference>
<keyword evidence="3" id="KW-0238">DNA-binding</keyword>
<evidence type="ECO:0000313" key="8">
    <source>
        <dbReference type="EMBL" id="PCS05492.1"/>
    </source>
</evidence>
<evidence type="ECO:0000256" key="4">
    <source>
        <dbReference type="ARBA" id="ARBA00023163"/>
    </source>
</evidence>
<evidence type="ECO:0000259" key="6">
    <source>
        <dbReference type="Pfam" id="PF00156"/>
    </source>
</evidence>
<dbReference type="InterPro" id="IPR029057">
    <property type="entry name" value="PRTase-like"/>
</dbReference>
<feature type="domain" description="Bacterial purine repressor N-terminal" evidence="7">
    <location>
        <begin position="8"/>
        <end position="77"/>
    </location>
</feature>
<comment type="caution">
    <text evidence="8">The sequence shown here is derived from an EMBL/GenBank/DDBJ whole genome shotgun (WGS) entry which is preliminary data.</text>
</comment>
<evidence type="ECO:0000256" key="5">
    <source>
        <dbReference type="ARBA" id="ARBA00049656"/>
    </source>
</evidence>
<feature type="domain" description="Phosphoribosyltransferase" evidence="6">
    <location>
        <begin position="120"/>
        <end position="263"/>
    </location>
</feature>
<name>A0A2A5RW95_9LACT</name>
<dbReference type="Pfam" id="PF09182">
    <property type="entry name" value="PuR_N"/>
    <property type="match status" value="1"/>
</dbReference>
<dbReference type="AlphaFoldDB" id="A0A2A5RW95"/>
<evidence type="ECO:0000256" key="2">
    <source>
        <dbReference type="ARBA" id="ARBA00023015"/>
    </source>
</evidence>
<dbReference type="InterPro" id="IPR010078">
    <property type="entry name" value="PurR_Bsub"/>
</dbReference>
<proteinExistence type="inferred from homology"/>
<dbReference type="SUPFAM" id="SSF53271">
    <property type="entry name" value="PRTase-like"/>
    <property type="match status" value="1"/>
</dbReference>
<gene>
    <name evidence="8" type="ORF">RU87_GL000558</name>
</gene>
<dbReference type="GO" id="GO:0045982">
    <property type="term" value="P:negative regulation of purine nucleobase metabolic process"/>
    <property type="evidence" value="ECO:0007669"/>
    <property type="project" value="InterPro"/>
</dbReference>
<dbReference type="PANTHER" id="PTHR43864:SF2">
    <property type="entry name" value="PUR OPERON REPRESSOR"/>
    <property type="match status" value="1"/>
</dbReference>
<dbReference type="SUPFAM" id="SSF46785">
    <property type="entry name" value="Winged helix' DNA-binding domain"/>
    <property type="match status" value="1"/>
</dbReference>
<dbReference type="InterPro" id="IPR050118">
    <property type="entry name" value="Pur/Pyrimidine_PRTase"/>
</dbReference>
<dbReference type="Gene3D" id="3.40.50.2020">
    <property type="match status" value="1"/>
</dbReference>
<comment type="similarity">
    <text evidence="5">Belongs to the purine/pyrimidine phosphoribosyltransferase family. PurR subfamily.</text>
</comment>
<reference evidence="8 9" key="1">
    <citation type="submission" date="2014-12" db="EMBL/GenBank/DDBJ databases">
        <title>Draft genome sequences of 10 type strains of Lactococcus.</title>
        <authorList>
            <person name="Sun Z."/>
            <person name="Zhong Z."/>
            <person name="Liu W."/>
            <person name="Zhang W."/>
            <person name="Zhang H."/>
        </authorList>
    </citation>
    <scope>NUCLEOTIDE SEQUENCE [LARGE SCALE GENOMIC DNA]</scope>
    <source>
        <strain evidence="8 9">DSM 20686</strain>
    </source>
</reference>
<evidence type="ECO:0000313" key="9">
    <source>
        <dbReference type="Proteomes" id="UP000242246"/>
    </source>
</evidence>
<dbReference type="GO" id="GO:0003677">
    <property type="term" value="F:DNA binding"/>
    <property type="evidence" value="ECO:0007669"/>
    <property type="project" value="UniProtKB-KW"/>
</dbReference>
<dbReference type="GO" id="GO:0045892">
    <property type="term" value="P:negative regulation of DNA-templated transcription"/>
    <property type="evidence" value="ECO:0007669"/>
    <property type="project" value="InterPro"/>
</dbReference>
<evidence type="ECO:0000259" key="7">
    <source>
        <dbReference type="Pfam" id="PF09182"/>
    </source>
</evidence>
<dbReference type="InterPro" id="IPR000836">
    <property type="entry name" value="PRTase_dom"/>
</dbReference>
<evidence type="ECO:0000256" key="1">
    <source>
        <dbReference type="ARBA" id="ARBA00011738"/>
    </source>
</evidence>
<evidence type="ECO:0000256" key="3">
    <source>
        <dbReference type="ARBA" id="ARBA00023125"/>
    </source>
</evidence>
<dbReference type="Pfam" id="PF00156">
    <property type="entry name" value="Pribosyltran"/>
    <property type="match status" value="1"/>
</dbReference>
<dbReference type="STRING" id="1348632.GCA_001591745_01671"/>
<accession>A0A2A5RW95</accession>
<keyword evidence="4" id="KW-0804">Transcription</keyword>
<dbReference type="PANTHER" id="PTHR43864">
    <property type="entry name" value="HYPOXANTHINE/GUANINE PHOSPHORIBOSYLTRANSFERASE"/>
    <property type="match status" value="1"/>
</dbReference>
<dbReference type="Proteomes" id="UP000242246">
    <property type="component" value="Unassembled WGS sequence"/>
</dbReference>